<evidence type="ECO:0000313" key="2">
    <source>
        <dbReference type="EMBL" id="VYU67871.1"/>
    </source>
</evidence>
<dbReference type="RefSeq" id="WP_156627895.1">
    <property type="nucleotide sequence ID" value="NZ_CACRTO010000049.1"/>
</dbReference>
<name>A0A6N3GVC9_9CLOT</name>
<reference evidence="2" key="1">
    <citation type="submission" date="2019-11" db="EMBL/GenBank/DDBJ databases">
        <authorList>
            <person name="Feng L."/>
        </authorList>
    </citation>
    <scope>NUCLEOTIDE SEQUENCE</scope>
    <source>
        <strain evidence="2">CTertiumLFYP3</strain>
    </source>
</reference>
<dbReference type="EMBL" id="CACRTO010000049">
    <property type="protein sequence ID" value="VYU67871.1"/>
    <property type="molecule type" value="Genomic_DNA"/>
</dbReference>
<dbReference type="NCBIfam" id="TIGR01443">
    <property type="entry name" value="intein_Cterm"/>
    <property type="match status" value="1"/>
</dbReference>
<sequence>MIDTEAAKYFITNNLMPILRELDGEIEDLEGLKRKLGSLNRYYSRNSNMISDINSALREVNGDYDKLQDFIRNFKSFIENVEEVDENLAKKFKKEVKEYCNTNGIETTEWYDTLLNFVQGALDIIGFIPVVGDIADLVNAVISAFRGDWLAVGISLIAIIPLVGDSFKFLKYTDEAAALLKYGDEVVDIGGAIVKEGAQKASKKAGKEFTEKAIKDPDAAKKMLDITMDMGNGKHYIKNKKGYDFEFDINKTDIHPESREVIMAGCFLGETKVKTECGLTLIRDIKSGEKVLTVNQENGQEEYKEVKEVFIRSSNEICIIKAGNDIIKTTTGHLFKVKDKWWTTAINIEKGDYLYSENNEYLEVEDVHVEKNNYPSYVYNLSIDGNHNYFVGEEQVLVHNMADMKSCSQSIEGVSKPNSKEIFLETASSHDSARKTLIGELDSTGVFKNGSNPSQGRLKSSYGYGKQMGRQSLDGKVRWRLDFDEKIGVHYNIEDFSKGKGVNAVKKVIPIDISEQAYKKIIDLWNR</sequence>
<dbReference type="InterPro" id="IPR003587">
    <property type="entry name" value="Hint_dom_N"/>
</dbReference>
<dbReference type="InterPro" id="IPR006141">
    <property type="entry name" value="Intein_N"/>
</dbReference>
<dbReference type="InterPro" id="IPR036844">
    <property type="entry name" value="Hint_dom_sf"/>
</dbReference>
<organism evidence="2">
    <name type="scientific">Clostridium tertium</name>
    <dbReference type="NCBI Taxonomy" id="1559"/>
    <lineage>
        <taxon>Bacteria</taxon>
        <taxon>Bacillati</taxon>
        <taxon>Bacillota</taxon>
        <taxon>Clostridia</taxon>
        <taxon>Eubacteriales</taxon>
        <taxon>Clostridiaceae</taxon>
        <taxon>Clostridium</taxon>
    </lineage>
</organism>
<dbReference type="InterPro" id="IPR030934">
    <property type="entry name" value="Intein_C"/>
</dbReference>
<gene>
    <name evidence="2" type="ORF">CTLFYP3_00106</name>
</gene>
<proteinExistence type="predicted"/>
<dbReference type="CDD" id="cd20745">
    <property type="entry name" value="FIX_RhsA_AHH_HNH-like"/>
    <property type="match status" value="1"/>
</dbReference>
<protein>
    <recommendedName>
        <fullName evidence="1">Hint domain-containing protein</fullName>
    </recommendedName>
</protein>
<dbReference type="SUPFAM" id="SSF51294">
    <property type="entry name" value="Hedgehog/intein (Hint) domain"/>
    <property type="match status" value="1"/>
</dbReference>
<evidence type="ECO:0000259" key="1">
    <source>
        <dbReference type="SMART" id="SM00306"/>
    </source>
</evidence>
<feature type="domain" description="Hint" evidence="1">
    <location>
        <begin position="264"/>
        <end position="358"/>
    </location>
</feature>
<dbReference type="PROSITE" id="PS50817">
    <property type="entry name" value="INTEIN_N_TER"/>
    <property type="match status" value="1"/>
</dbReference>
<dbReference type="Pfam" id="PF07591">
    <property type="entry name" value="PT-HINT"/>
    <property type="match status" value="1"/>
</dbReference>
<dbReference type="AlphaFoldDB" id="A0A6N3GVC9"/>
<dbReference type="GO" id="GO:0016539">
    <property type="term" value="P:intein-mediated protein splicing"/>
    <property type="evidence" value="ECO:0007669"/>
    <property type="project" value="InterPro"/>
</dbReference>
<dbReference type="SMART" id="SM00306">
    <property type="entry name" value="HintN"/>
    <property type="match status" value="1"/>
</dbReference>
<dbReference type="Gene3D" id="2.170.16.10">
    <property type="entry name" value="Hedgehog/Intein (Hint) domain"/>
    <property type="match status" value="1"/>
</dbReference>
<dbReference type="PROSITE" id="PS50818">
    <property type="entry name" value="INTEIN_C_TER"/>
    <property type="match status" value="1"/>
</dbReference>
<dbReference type="CDD" id="cd00081">
    <property type="entry name" value="Hint"/>
    <property type="match status" value="1"/>
</dbReference>
<dbReference type="CDD" id="cd20692">
    <property type="entry name" value="CdiA-CT_Ec-like"/>
    <property type="match status" value="1"/>
</dbReference>
<accession>A0A6N3GVC9</accession>